<sequence>TSREIIAGLEDDIDITVITEEDYLDDMLRTFLQKYTALSDHLSMDIIDPVLHPSVLEEYDTEGDTIVVECKSTGLSQTIDISDIMVQDVYSYYYGSGSITEFDGDGQLTSAISKVTGQETKKVYLASGHGETELSATMTSLMTKSAVETEELDLFMTEEIPEDCDMLIFNGPTTDISEGEKSVVDSYIKNGGSVIMLMSEDTPSSGNLADLLSSYEITLEDGYVADMERNYLGNYYAIFPEVTDSSGITGDLSTGTVMVNNSRAFTLGESGDEIEVSSMMETSDYGYLVTDESQEEGSFVLAAAVTYTAAQEDSDSSDSTESADDTSSDGDSSSDGEVTTGTLIVFGSQSVIDESITEAFSNLDNTTMFMNVMTSALGDVQNLSIEAKSLEVQYNTVQNGGAISVFLIFIIPAAFLVAGFVFWYRRRKV</sequence>
<keyword evidence="2" id="KW-1133">Transmembrane helix</keyword>
<feature type="transmembrane region" description="Helical" evidence="2">
    <location>
        <begin position="402"/>
        <end position="424"/>
    </location>
</feature>
<comment type="caution">
    <text evidence="4">The sequence shown here is derived from an EMBL/GenBank/DDBJ whole genome shotgun (WGS) entry which is preliminary data.</text>
</comment>
<feature type="compositionally biased region" description="Acidic residues" evidence="1">
    <location>
        <begin position="312"/>
        <end position="334"/>
    </location>
</feature>
<feature type="region of interest" description="Disordered" evidence="1">
    <location>
        <begin position="310"/>
        <end position="338"/>
    </location>
</feature>
<accession>A0A9D1N625</accession>
<evidence type="ECO:0000313" key="5">
    <source>
        <dbReference type="Proteomes" id="UP000824130"/>
    </source>
</evidence>
<dbReference type="Pfam" id="PF09822">
    <property type="entry name" value="ABC_transp_aux"/>
    <property type="match status" value="1"/>
</dbReference>
<gene>
    <name evidence="4" type="ORF">IAD25_02840</name>
</gene>
<dbReference type="InterPro" id="IPR019196">
    <property type="entry name" value="ABC_transp_unknown"/>
</dbReference>
<feature type="domain" description="ABC-type uncharacterised transport system" evidence="3">
    <location>
        <begin position="121"/>
        <end position="370"/>
    </location>
</feature>
<evidence type="ECO:0000256" key="2">
    <source>
        <dbReference type="SAM" id="Phobius"/>
    </source>
</evidence>
<evidence type="ECO:0000313" key="4">
    <source>
        <dbReference type="EMBL" id="HIU95631.1"/>
    </source>
</evidence>
<evidence type="ECO:0000259" key="3">
    <source>
        <dbReference type="Pfam" id="PF09822"/>
    </source>
</evidence>
<dbReference type="EMBL" id="DVOB01000063">
    <property type="protein sequence ID" value="HIU95631.1"/>
    <property type="molecule type" value="Genomic_DNA"/>
</dbReference>
<dbReference type="Proteomes" id="UP000824130">
    <property type="component" value="Unassembled WGS sequence"/>
</dbReference>
<keyword evidence="2" id="KW-0812">Transmembrane</keyword>
<keyword evidence="2" id="KW-0472">Membrane</keyword>
<dbReference type="AlphaFoldDB" id="A0A9D1N625"/>
<reference evidence="4" key="1">
    <citation type="submission" date="2020-10" db="EMBL/GenBank/DDBJ databases">
        <authorList>
            <person name="Gilroy R."/>
        </authorList>
    </citation>
    <scope>NUCLEOTIDE SEQUENCE</scope>
    <source>
        <strain evidence="4">ChiSjej4B22-8349</strain>
    </source>
</reference>
<dbReference type="InterPro" id="IPR029062">
    <property type="entry name" value="Class_I_gatase-like"/>
</dbReference>
<protein>
    <submittedName>
        <fullName evidence="4">GldG family protein</fullName>
    </submittedName>
</protein>
<reference evidence="4" key="2">
    <citation type="journal article" date="2021" name="PeerJ">
        <title>Extensive microbial diversity within the chicken gut microbiome revealed by metagenomics and culture.</title>
        <authorList>
            <person name="Gilroy R."/>
            <person name="Ravi A."/>
            <person name="Getino M."/>
            <person name="Pursley I."/>
            <person name="Horton D.L."/>
            <person name="Alikhan N.F."/>
            <person name="Baker D."/>
            <person name="Gharbi K."/>
            <person name="Hall N."/>
            <person name="Watson M."/>
            <person name="Adriaenssens E.M."/>
            <person name="Foster-Nyarko E."/>
            <person name="Jarju S."/>
            <person name="Secka A."/>
            <person name="Antonio M."/>
            <person name="Oren A."/>
            <person name="Chaudhuri R.R."/>
            <person name="La Ragione R."/>
            <person name="Hildebrand F."/>
            <person name="Pallen M.J."/>
        </authorList>
    </citation>
    <scope>NUCLEOTIDE SEQUENCE</scope>
    <source>
        <strain evidence="4">ChiSjej4B22-8349</strain>
    </source>
</reference>
<dbReference type="SUPFAM" id="SSF52317">
    <property type="entry name" value="Class I glutamine amidotransferase-like"/>
    <property type="match status" value="1"/>
</dbReference>
<name>A0A9D1N625_9FIRM</name>
<proteinExistence type="predicted"/>
<feature type="non-terminal residue" evidence="4">
    <location>
        <position position="1"/>
    </location>
</feature>
<organism evidence="4 5">
    <name type="scientific">Candidatus Allocopromorpha excrementipullorum</name>
    <dbReference type="NCBI Taxonomy" id="2840743"/>
    <lineage>
        <taxon>Bacteria</taxon>
        <taxon>Bacillati</taxon>
        <taxon>Bacillota</taxon>
        <taxon>Clostridia</taxon>
        <taxon>Eubacteriales</taxon>
        <taxon>Eubacteriaceae</taxon>
        <taxon>Eubacteriaceae incertae sedis</taxon>
        <taxon>Candidatus Allocopromorpha</taxon>
    </lineage>
</organism>
<evidence type="ECO:0000256" key="1">
    <source>
        <dbReference type="SAM" id="MobiDB-lite"/>
    </source>
</evidence>